<dbReference type="Proteomes" id="UP000242972">
    <property type="component" value="Unassembled WGS sequence"/>
</dbReference>
<comment type="catalytic activity">
    <reaction evidence="3">
        <text>[protein]-L-glutamate 5-O-methyl ester + H2O = L-glutamyl-[protein] + methanol + H(+)</text>
        <dbReference type="Rhea" id="RHEA:23236"/>
        <dbReference type="Rhea" id="RHEA-COMP:10208"/>
        <dbReference type="Rhea" id="RHEA-COMP:10311"/>
        <dbReference type="ChEBI" id="CHEBI:15377"/>
        <dbReference type="ChEBI" id="CHEBI:15378"/>
        <dbReference type="ChEBI" id="CHEBI:17790"/>
        <dbReference type="ChEBI" id="CHEBI:29973"/>
        <dbReference type="ChEBI" id="CHEBI:82795"/>
        <dbReference type="EC" id="3.1.1.61"/>
    </reaction>
</comment>
<dbReference type="SUPFAM" id="SSF52738">
    <property type="entry name" value="Methylesterase CheB, C-terminal domain"/>
    <property type="match status" value="1"/>
</dbReference>
<keyword evidence="4" id="KW-0145">Chemotaxis</keyword>
<name>A0A2T2XBZ5_9FIRM</name>
<dbReference type="EC" id="3.1.1.61" evidence="2"/>
<dbReference type="Pfam" id="PF01339">
    <property type="entry name" value="CheB_methylest"/>
    <property type="match status" value="1"/>
</dbReference>
<gene>
    <name evidence="6" type="ORF">C7B46_16470</name>
</gene>
<dbReference type="CDD" id="cd16432">
    <property type="entry name" value="CheB_Rec"/>
    <property type="match status" value="1"/>
</dbReference>
<dbReference type="GO" id="GO:0008984">
    <property type="term" value="F:protein-glutamate methylesterase activity"/>
    <property type="evidence" value="ECO:0007669"/>
    <property type="project" value="UniProtKB-EC"/>
</dbReference>
<evidence type="ECO:0000313" key="7">
    <source>
        <dbReference type="Proteomes" id="UP000242972"/>
    </source>
</evidence>
<dbReference type="AlphaFoldDB" id="A0A2T2XBZ5"/>
<dbReference type="EMBL" id="PXYW01000058">
    <property type="protein sequence ID" value="PSR31966.1"/>
    <property type="molecule type" value="Genomic_DNA"/>
</dbReference>
<reference evidence="6 7" key="1">
    <citation type="journal article" date="2014" name="BMC Genomics">
        <title>Comparison of environmental and isolate Sulfobacillus genomes reveals diverse carbon, sulfur, nitrogen, and hydrogen metabolisms.</title>
        <authorList>
            <person name="Justice N.B."/>
            <person name="Norman A."/>
            <person name="Brown C.T."/>
            <person name="Singh A."/>
            <person name="Thomas B.C."/>
            <person name="Banfield J.F."/>
        </authorList>
    </citation>
    <scope>NUCLEOTIDE SEQUENCE [LARGE SCALE GENOMIC DNA]</scope>
    <source>
        <strain evidence="6">AMDSBA4</strain>
    </source>
</reference>
<dbReference type="InterPro" id="IPR035909">
    <property type="entry name" value="CheB_C"/>
</dbReference>
<keyword evidence="1 4" id="KW-0378">Hydrolase</keyword>
<accession>A0A2T2XBZ5</accession>
<evidence type="ECO:0000259" key="5">
    <source>
        <dbReference type="PROSITE" id="PS50122"/>
    </source>
</evidence>
<dbReference type="PANTHER" id="PTHR42872">
    <property type="entry name" value="PROTEIN-GLUTAMATE METHYLESTERASE/PROTEIN-GLUTAMINE GLUTAMINASE"/>
    <property type="match status" value="1"/>
</dbReference>
<organism evidence="6 7">
    <name type="scientific">Sulfobacillus benefaciens</name>
    <dbReference type="NCBI Taxonomy" id="453960"/>
    <lineage>
        <taxon>Bacteria</taxon>
        <taxon>Bacillati</taxon>
        <taxon>Bacillota</taxon>
        <taxon>Clostridia</taxon>
        <taxon>Eubacteriales</taxon>
        <taxon>Clostridiales Family XVII. Incertae Sedis</taxon>
        <taxon>Sulfobacillus</taxon>
    </lineage>
</organism>
<dbReference type="InterPro" id="IPR000673">
    <property type="entry name" value="Sig_transdc_resp-reg_Me-estase"/>
</dbReference>
<evidence type="ECO:0000256" key="1">
    <source>
        <dbReference type="ARBA" id="ARBA00022801"/>
    </source>
</evidence>
<dbReference type="PANTHER" id="PTHR42872:SF6">
    <property type="entry name" value="PROTEIN-GLUTAMATE METHYLESTERASE_PROTEIN-GLUTAMINE GLUTAMINASE"/>
    <property type="match status" value="1"/>
</dbReference>
<sequence length="232" mass="24266">METIVAKARALIESETETHVAFHDLGTPESAKPDSRHDTLQAIVIGASTGGPRALATVLGALRAPPRIPLLIVQHMPAGFTASFAERLTVQLGFRVQEVPPDGMPIPLRSSSVVLATGGRHLRVSAHRCWSEPGPRMHGVIPAVDVTLLDAVEAFGSHLGVVILTGMGEDGCRGAIQAHQRGAWVVAEAQDTAVVWGMPGAVAGAGAADAIWPLTRIGRWLHDSVTGAVSSD</sequence>
<evidence type="ECO:0000256" key="2">
    <source>
        <dbReference type="ARBA" id="ARBA00039140"/>
    </source>
</evidence>
<feature type="active site" evidence="4">
    <location>
        <position position="75"/>
    </location>
</feature>
<dbReference type="GO" id="GO:0005737">
    <property type="term" value="C:cytoplasm"/>
    <property type="evidence" value="ECO:0007669"/>
    <property type="project" value="InterPro"/>
</dbReference>
<feature type="active site" evidence="4">
    <location>
        <position position="48"/>
    </location>
</feature>
<dbReference type="Gene3D" id="3.40.50.180">
    <property type="entry name" value="Methylesterase CheB, C-terminal domain"/>
    <property type="match status" value="1"/>
</dbReference>
<feature type="domain" description="CheB-type methylesterase" evidence="5">
    <location>
        <begin position="33"/>
        <end position="228"/>
    </location>
</feature>
<dbReference type="GO" id="GO:0006935">
    <property type="term" value="P:chemotaxis"/>
    <property type="evidence" value="ECO:0007669"/>
    <property type="project" value="UniProtKB-UniRule"/>
</dbReference>
<evidence type="ECO:0000256" key="4">
    <source>
        <dbReference type="PROSITE-ProRule" id="PRU00050"/>
    </source>
</evidence>
<evidence type="ECO:0000256" key="3">
    <source>
        <dbReference type="ARBA" id="ARBA00048267"/>
    </source>
</evidence>
<feature type="active site" evidence="4">
    <location>
        <position position="170"/>
    </location>
</feature>
<evidence type="ECO:0000313" key="6">
    <source>
        <dbReference type="EMBL" id="PSR31966.1"/>
    </source>
</evidence>
<dbReference type="PROSITE" id="PS50122">
    <property type="entry name" value="CHEB"/>
    <property type="match status" value="1"/>
</dbReference>
<protein>
    <recommendedName>
        <fullName evidence="2">protein-glutamate methylesterase</fullName>
        <ecNumber evidence="2">3.1.1.61</ecNumber>
    </recommendedName>
</protein>
<comment type="caution">
    <text evidence="6">The sequence shown here is derived from an EMBL/GenBank/DDBJ whole genome shotgun (WGS) entry which is preliminary data.</text>
</comment>
<proteinExistence type="predicted"/>
<dbReference type="GO" id="GO:0000156">
    <property type="term" value="F:phosphorelay response regulator activity"/>
    <property type="evidence" value="ECO:0007669"/>
    <property type="project" value="InterPro"/>
</dbReference>